<evidence type="ECO:0000313" key="2">
    <source>
        <dbReference type="Proteomes" id="UP000278733"/>
    </source>
</evidence>
<name>A0A3S4XYX8_9PAST</name>
<gene>
    <name evidence="1" type="ORF">NCTC8284_00166</name>
</gene>
<dbReference type="AlphaFoldDB" id="A0A3S4XYX8"/>
<reference evidence="1 2" key="1">
    <citation type="submission" date="2018-12" db="EMBL/GenBank/DDBJ databases">
        <authorList>
            <consortium name="Pathogen Informatics"/>
        </authorList>
    </citation>
    <scope>NUCLEOTIDE SEQUENCE [LARGE SCALE GENOMIC DNA]</scope>
    <source>
        <strain evidence="1 2">NCTC8284</strain>
    </source>
</reference>
<dbReference type="EMBL" id="LR134405">
    <property type="protein sequence ID" value="VEH65032.1"/>
    <property type="molecule type" value="Genomic_DNA"/>
</dbReference>
<proteinExistence type="predicted"/>
<dbReference type="Proteomes" id="UP000278733">
    <property type="component" value="Chromosome"/>
</dbReference>
<organism evidence="1 2">
    <name type="scientific">Rodentibacter pneumotropicus</name>
    <dbReference type="NCBI Taxonomy" id="758"/>
    <lineage>
        <taxon>Bacteria</taxon>
        <taxon>Pseudomonadati</taxon>
        <taxon>Pseudomonadota</taxon>
        <taxon>Gammaproteobacteria</taxon>
        <taxon>Pasteurellales</taxon>
        <taxon>Pasteurellaceae</taxon>
        <taxon>Rodentibacter</taxon>
    </lineage>
</organism>
<evidence type="ECO:0000313" key="1">
    <source>
        <dbReference type="EMBL" id="VEH65032.1"/>
    </source>
</evidence>
<accession>A0A3S4XYX8</accession>
<sequence length="38" mass="4684">MLKGKMTVNFVKKFDDEIFIDKMKVYFRVYNFLYKGLL</sequence>
<protein>
    <submittedName>
        <fullName evidence="1">Uncharacterized protein</fullName>
    </submittedName>
</protein>
<dbReference type="KEGG" id="rpne:NCTC8284_00166"/>